<dbReference type="Proteomes" id="UP000198211">
    <property type="component" value="Unassembled WGS sequence"/>
</dbReference>
<dbReference type="OrthoDB" id="129427at2759"/>
<dbReference type="EMBL" id="NBNE01007609">
    <property type="protein sequence ID" value="OWZ00435.1"/>
    <property type="molecule type" value="Genomic_DNA"/>
</dbReference>
<organism evidence="2 3">
    <name type="scientific">Phytophthora megakarya</name>
    <dbReference type="NCBI Taxonomy" id="4795"/>
    <lineage>
        <taxon>Eukaryota</taxon>
        <taxon>Sar</taxon>
        <taxon>Stramenopiles</taxon>
        <taxon>Oomycota</taxon>
        <taxon>Peronosporomycetes</taxon>
        <taxon>Peronosporales</taxon>
        <taxon>Peronosporaceae</taxon>
        <taxon>Phytophthora</taxon>
    </lineage>
</organism>
<proteinExistence type="predicted"/>
<comment type="caution">
    <text evidence="2">The sequence shown here is derived from an EMBL/GenBank/DDBJ whole genome shotgun (WGS) entry which is preliminary data.</text>
</comment>
<sequence>MVRVSGSSGVRGFHRESQEEVQVKAEQGNEMLSGRETASSTGLRYGTPADNDSRQDLLTKQSKVKAEPYSFIDPDKPTLYLPNDTQVSGSEVGKPRFKTVRKQKIAPDDEEDKDHHGPGWSEEDLKSIYHRKELRDFVDQDPVMRILKLKRIANPKEPVTAPATRASRLDAAMELFRLLKEAGMVPGSFDADALFDLDLNVIQATSRDLFQKLKILVGEVPQSLDPLPLTTTDVCRHIMRQPQKMNPTPLRNHCDRCP</sequence>
<feature type="compositionally biased region" description="Basic and acidic residues" evidence="1">
    <location>
        <begin position="13"/>
        <end position="23"/>
    </location>
</feature>
<keyword evidence="3" id="KW-1185">Reference proteome</keyword>
<reference evidence="3" key="1">
    <citation type="submission" date="2017-03" db="EMBL/GenBank/DDBJ databases">
        <title>Phytopthora megakarya and P. palmivora, two closely related causual agents of cacao black pod achieved similar genome size and gene model numbers by different mechanisms.</title>
        <authorList>
            <person name="Ali S."/>
            <person name="Shao J."/>
            <person name="Larry D.J."/>
            <person name="Kronmiller B."/>
            <person name="Shen D."/>
            <person name="Strem M.D."/>
            <person name="Melnick R.L."/>
            <person name="Guiltinan M.J."/>
            <person name="Tyler B.M."/>
            <person name="Meinhardt L.W."/>
            <person name="Bailey B.A."/>
        </authorList>
    </citation>
    <scope>NUCLEOTIDE SEQUENCE [LARGE SCALE GENOMIC DNA]</scope>
    <source>
        <strain evidence="3">zdho120</strain>
    </source>
</reference>
<feature type="compositionally biased region" description="Basic residues" evidence="1">
    <location>
        <begin position="95"/>
        <end position="104"/>
    </location>
</feature>
<accession>A0A225V539</accession>
<evidence type="ECO:0000313" key="2">
    <source>
        <dbReference type="EMBL" id="OWZ00435.1"/>
    </source>
</evidence>
<gene>
    <name evidence="2" type="ORF">PHMEG_00028375</name>
</gene>
<evidence type="ECO:0000313" key="3">
    <source>
        <dbReference type="Proteomes" id="UP000198211"/>
    </source>
</evidence>
<name>A0A225V539_9STRA</name>
<feature type="compositionally biased region" description="Basic and acidic residues" evidence="1">
    <location>
        <begin position="113"/>
        <end position="122"/>
    </location>
</feature>
<protein>
    <recommendedName>
        <fullName evidence="4">Eukaryotic/viral aspartic protease</fullName>
    </recommendedName>
</protein>
<evidence type="ECO:0008006" key="4">
    <source>
        <dbReference type="Google" id="ProtNLM"/>
    </source>
</evidence>
<feature type="region of interest" description="Disordered" evidence="1">
    <location>
        <begin position="1"/>
        <end position="122"/>
    </location>
</feature>
<evidence type="ECO:0000256" key="1">
    <source>
        <dbReference type="SAM" id="MobiDB-lite"/>
    </source>
</evidence>
<dbReference type="AlphaFoldDB" id="A0A225V539"/>